<dbReference type="WBParaSite" id="nRc.2.0.1.t46345-RA">
    <property type="protein sequence ID" value="nRc.2.0.1.t46345-RA"/>
    <property type="gene ID" value="nRc.2.0.1.g46345"/>
</dbReference>
<feature type="compositionally biased region" description="Polar residues" evidence="1">
    <location>
        <begin position="29"/>
        <end position="51"/>
    </location>
</feature>
<name>A0A915L5I2_ROMCU</name>
<reference evidence="3" key="1">
    <citation type="submission" date="2022-11" db="UniProtKB">
        <authorList>
            <consortium name="WormBaseParasite"/>
        </authorList>
    </citation>
    <scope>IDENTIFICATION</scope>
</reference>
<accession>A0A915L5I2</accession>
<dbReference type="Proteomes" id="UP000887565">
    <property type="component" value="Unplaced"/>
</dbReference>
<evidence type="ECO:0000313" key="2">
    <source>
        <dbReference type="Proteomes" id="UP000887565"/>
    </source>
</evidence>
<protein>
    <submittedName>
        <fullName evidence="3">Uncharacterized protein</fullName>
    </submittedName>
</protein>
<dbReference type="AlphaFoldDB" id="A0A915L5I2"/>
<proteinExistence type="predicted"/>
<sequence length="183" mass="20761">MSNGGKQRLPWMKKRNKSLQMLIAHQAKAQRSAQSSLESLSTNGDDTGPDCQNRSNLDKYCPCLKEMMARDFPDWTTTVKLHMLTNHVPEFARRYRSWDSFSEQGIETSPLLASIKDSQPFLPIRPKMKKLVENENINITHSMPKLSASQSKSMHKTLKKDGEIKKLASELKATSEELANLKA</sequence>
<feature type="region of interest" description="Disordered" evidence="1">
    <location>
        <begin position="26"/>
        <end position="51"/>
    </location>
</feature>
<evidence type="ECO:0000313" key="3">
    <source>
        <dbReference type="WBParaSite" id="nRc.2.0.1.t46345-RA"/>
    </source>
</evidence>
<keyword evidence="2" id="KW-1185">Reference proteome</keyword>
<evidence type="ECO:0000256" key="1">
    <source>
        <dbReference type="SAM" id="MobiDB-lite"/>
    </source>
</evidence>
<organism evidence="2 3">
    <name type="scientific">Romanomermis culicivorax</name>
    <name type="common">Nematode worm</name>
    <dbReference type="NCBI Taxonomy" id="13658"/>
    <lineage>
        <taxon>Eukaryota</taxon>
        <taxon>Metazoa</taxon>
        <taxon>Ecdysozoa</taxon>
        <taxon>Nematoda</taxon>
        <taxon>Enoplea</taxon>
        <taxon>Dorylaimia</taxon>
        <taxon>Mermithida</taxon>
        <taxon>Mermithoidea</taxon>
        <taxon>Mermithidae</taxon>
        <taxon>Romanomermis</taxon>
    </lineage>
</organism>